<evidence type="ECO:0000313" key="3">
    <source>
        <dbReference type="Proteomes" id="UP000062043"/>
    </source>
</evidence>
<dbReference type="KEGG" id="tgy:X802_03280"/>
<dbReference type="PANTHER" id="PTHR34351">
    <property type="entry name" value="SLR1927 PROTEIN-RELATED"/>
    <property type="match status" value="1"/>
</dbReference>
<dbReference type="AlphaFoldDB" id="A0A0X1KJ63"/>
<evidence type="ECO:0000313" key="2">
    <source>
        <dbReference type="EMBL" id="AJC71296.1"/>
    </source>
</evidence>
<protein>
    <recommendedName>
        <fullName evidence="1">DUF58 domain-containing protein</fullName>
    </recommendedName>
</protein>
<gene>
    <name evidence="2" type="ORF">X802_03280</name>
</gene>
<dbReference type="InterPro" id="IPR002881">
    <property type="entry name" value="DUF58"/>
</dbReference>
<dbReference type="Proteomes" id="UP000062043">
    <property type="component" value="Chromosome"/>
</dbReference>
<dbReference type="PATRIC" id="fig|1432656.3.peg.633"/>
<feature type="domain" description="DUF58" evidence="1">
    <location>
        <begin position="169"/>
        <end position="323"/>
    </location>
</feature>
<dbReference type="InterPro" id="IPR036465">
    <property type="entry name" value="vWFA_dom_sf"/>
</dbReference>
<dbReference type="STRING" id="1432656.X802_03280"/>
<dbReference type="PANTHER" id="PTHR34351:SF1">
    <property type="entry name" value="SLR1927 PROTEIN"/>
    <property type="match status" value="1"/>
</dbReference>
<dbReference type="Pfam" id="PF01882">
    <property type="entry name" value="DUF58"/>
    <property type="match status" value="1"/>
</dbReference>
<dbReference type="SUPFAM" id="SSF53300">
    <property type="entry name" value="vWA-like"/>
    <property type="match status" value="1"/>
</dbReference>
<accession>A0A0X1KJ63</accession>
<evidence type="ECO:0000259" key="1">
    <source>
        <dbReference type="Pfam" id="PF01882"/>
    </source>
</evidence>
<organism evidence="2 3">
    <name type="scientific">Thermococcus guaymasensis DSM 11113</name>
    <dbReference type="NCBI Taxonomy" id="1432656"/>
    <lineage>
        <taxon>Archaea</taxon>
        <taxon>Methanobacteriati</taxon>
        <taxon>Methanobacteriota</taxon>
        <taxon>Thermococci</taxon>
        <taxon>Thermococcales</taxon>
        <taxon>Thermococcaceae</taxon>
        <taxon>Thermococcus</taxon>
    </lineage>
</organism>
<sequence length="392" mass="44298">MAYLSLFPLLTLAIFMMAGEPGGISVSRSAGKGPYRPGDTVEITVKLEIEKGMGFVLLRQPLPPELELVGGTNVWSVFKGPRKLEKEFKMAVRVPRRGKYVLPKVEVYSEPLFKVGAGGHFAVGDEFVLTVLPLIKPPRRVRTTNTRSSIPIPLTSFSLTGPASTDFKEIREYRPGDPVKSINWKASARKGELLVNEYEREGKKTVMFYVDARREMAVGSFIENPLEYAISLVSSLAYYFLRRGYNVGLYVIGPGELIMPTAGNRQLYAMVKKLMEVELAAGSGESIKDAFNKTERILMQYSPLIVLVSNFLYPEETKMALRSIMKYYRGRPPVIVFDLFPYSMFEGREVELVRLRKKAVENELRGLAHVFMWDVKRSDVTSILARTIRMVR</sequence>
<keyword evidence="3" id="KW-1185">Reference proteome</keyword>
<reference evidence="2 3" key="1">
    <citation type="submission" date="2014-01" db="EMBL/GenBank/DDBJ databases">
        <title>Genome sequencing of Thermococcus guaymasensis.</title>
        <authorList>
            <person name="Zhang X."/>
            <person name="Alvare G."/>
            <person name="Fristensky B."/>
            <person name="Chen L."/>
            <person name="Suen T."/>
            <person name="Chen Q."/>
            <person name="Ma K."/>
        </authorList>
    </citation>
    <scope>NUCLEOTIDE SEQUENCE [LARGE SCALE GENOMIC DNA]</scope>
    <source>
        <strain evidence="2 3">DSM 11113</strain>
    </source>
</reference>
<dbReference type="EMBL" id="CP007140">
    <property type="protein sequence ID" value="AJC71296.1"/>
    <property type="molecule type" value="Genomic_DNA"/>
</dbReference>
<name>A0A0X1KJ63_9EURY</name>
<proteinExistence type="predicted"/>